<dbReference type="InterPro" id="IPR011989">
    <property type="entry name" value="ARM-like"/>
</dbReference>
<evidence type="ECO:0000313" key="9">
    <source>
        <dbReference type="EMBL" id="KAK5968375.1"/>
    </source>
</evidence>
<gene>
    <name evidence="9" type="ORF">GCK32_004538</name>
</gene>
<sequence length="720" mass="79729">MADQQWSNAFNTNVWNGAVHARADHSVSKPIMVGGNNASQAASPRSESYGPGVLQMVVDNVLSGSPASVNTKHFMPQRNDVSMRFVERNDFSSRAGNEDKRSDVGGLGLPLSYAVPVFNPTSEGHVGTPDFQITPYLVQGGHVIGGTTTLPMQSKTTGTGGYGYGSWSTLYPTSHTLTTPSNIENSQNGISRGDGQLPSNVFSSSPPYYQSTMMSMTSGMAALSFGAPQPPIPGASTNRSESSYQGMGGSSGYPALAQPPQLMYMQFNQPPSQAPAAAPSLGSSPNFFGNALPTMPTTHLGPGMQGFNNSRVSLFNTSAPSSNAIHYGGAHQRRRNEENIARTPNRSHLLDDFRNNRAPQLQITDIISHVVEFAKDQHGSRFIQQKLERASAKEKQLLFDEVLANAHALMVDVFGNYVVQKFFEFGTPEQKAALGRSLKGDVMNLALQMYGCRVIQKALESVDENIQLEILKELESQVLKCVKDQNGNHVVQKVIERVKPERLQFIIDTFMKNGPDTIMQLSMHPYGCRVIQRVLEHCTEEQKRPVLEALHANVRSLVLDQYGNYVIQHVIEHGSDPDRDRIVREITGNVLRYAQHKFASNVIEKCLICAAPHHKTMLINEVCGDSDDPNPPILLMMKDQFANYVVQKMLDTADPVYRKKMMYAIKPHIPVLRKFSYGKHIITKLEKYFQKQNNNHVQHHQQLQFELGGMQNTNVNHALL</sequence>
<dbReference type="SMART" id="SM00025">
    <property type="entry name" value="Pumilio"/>
    <property type="match status" value="8"/>
</dbReference>
<feature type="repeat" description="Pumilio" evidence="7">
    <location>
        <begin position="549"/>
        <end position="584"/>
    </location>
</feature>
<evidence type="ECO:0000259" key="8">
    <source>
        <dbReference type="PROSITE" id="PS50303"/>
    </source>
</evidence>
<dbReference type="CDD" id="cd07920">
    <property type="entry name" value="Pumilio"/>
    <property type="match status" value="1"/>
</dbReference>
<keyword evidence="6" id="KW-0694">RNA-binding</keyword>
<dbReference type="PANTHER" id="PTHR12537">
    <property type="entry name" value="RNA BINDING PROTEIN PUMILIO-RELATED"/>
    <property type="match status" value="1"/>
</dbReference>
<evidence type="ECO:0000256" key="4">
    <source>
        <dbReference type="ARBA" id="ARBA00022737"/>
    </source>
</evidence>
<evidence type="ECO:0000256" key="2">
    <source>
        <dbReference type="ARBA" id="ARBA00022473"/>
    </source>
</evidence>
<feature type="repeat" description="Pumilio" evidence="7">
    <location>
        <begin position="585"/>
        <end position="620"/>
    </location>
</feature>
<dbReference type="InterPro" id="IPR033133">
    <property type="entry name" value="PUM-HD"/>
</dbReference>
<dbReference type="InterPro" id="IPR033712">
    <property type="entry name" value="Pumilio_RNA-bd"/>
</dbReference>
<feature type="repeat" description="Pumilio" evidence="7">
    <location>
        <begin position="437"/>
        <end position="472"/>
    </location>
</feature>
<dbReference type="Pfam" id="PF00806">
    <property type="entry name" value="PUF"/>
    <property type="match status" value="8"/>
</dbReference>
<organism evidence="9 10">
    <name type="scientific">Trichostrongylus colubriformis</name>
    <name type="common">Black scour worm</name>
    <dbReference type="NCBI Taxonomy" id="6319"/>
    <lineage>
        <taxon>Eukaryota</taxon>
        <taxon>Metazoa</taxon>
        <taxon>Ecdysozoa</taxon>
        <taxon>Nematoda</taxon>
        <taxon>Chromadorea</taxon>
        <taxon>Rhabditida</taxon>
        <taxon>Rhabditina</taxon>
        <taxon>Rhabditomorpha</taxon>
        <taxon>Strongyloidea</taxon>
        <taxon>Trichostrongylidae</taxon>
        <taxon>Trichostrongylus</taxon>
    </lineage>
</organism>
<comment type="caution">
    <text evidence="9">The sequence shown here is derived from an EMBL/GenBank/DDBJ whole genome shotgun (WGS) entry which is preliminary data.</text>
</comment>
<dbReference type="FunFam" id="1.25.10.10:FF:000004">
    <property type="entry name" value="Pumilio homolog 1 isoform 2"/>
    <property type="match status" value="1"/>
</dbReference>
<dbReference type="PROSITE" id="PS50303">
    <property type="entry name" value="PUM_HD"/>
    <property type="match status" value="1"/>
</dbReference>
<dbReference type="InterPro" id="IPR001313">
    <property type="entry name" value="Pumilio_RNA-bd_rpt"/>
</dbReference>
<feature type="repeat" description="Pumilio" evidence="7">
    <location>
        <begin position="401"/>
        <end position="436"/>
    </location>
</feature>
<feature type="repeat" description="Pumilio" evidence="7">
    <location>
        <begin position="365"/>
        <end position="400"/>
    </location>
</feature>
<dbReference type="PANTHER" id="PTHR12537:SF12">
    <property type="entry name" value="MATERNAL PROTEIN PUMILIO"/>
    <property type="match status" value="1"/>
</dbReference>
<feature type="repeat" description="Pumilio" evidence="7">
    <location>
        <begin position="509"/>
        <end position="548"/>
    </location>
</feature>
<dbReference type="PROSITE" id="PS50302">
    <property type="entry name" value="PUM"/>
    <property type="match status" value="8"/>
</dbReference>
<keyword evidence="4" id="KW-0677">Repeat</keyword>
<dbReference type="InterPro" id="IPR016024">
    <property type="entry name" value="ARM-type_fold"/>
</dbReference>
<name>A0AAN8F0Q6_TRICO</name>
<feature type="repeat" description="Pumilio" evidence="7">
    <location>
        <begin position="628"/>
        <end position="663"/>
    </location>
</feature>
<dbReference type="AlphaFoldDB" id="A0AAN8F0Q6"/>
<keyword evidence="2" id="KW-0217">Developmental protein</keyword>
<dbReference type="EMBL" id="WIXE01021448">
    <property type="protein sequence ID" value="KAK5968375.1"/>
    <property type="molecule type" value="Genomic_DNA"/>
</dbReference>
<evidence type="ECO:0000256" key="6">
    <source>
        <dbReference type="ARBA" id="ARBA00022884"/>
    </source>
</evidence>
<dbReference type="Proteomes" id="UP001331761">
    <property type="component" value="Unassembled WGS sequence"/>
</dbReference>
<dbReference type="GO" id="GO:0005737">
    <property type="term" value="C:cytoplasm"/>
    <property type="evidence" value="ECO:0007669"/>
    <property type="project" value="UniProtKB-SubCell"/>
</dbReference>
<evidence type="ECO:0000256" key="1">
    <source>
        <dbReference type="ARBA" id="ARBA00004496"/>
    </source>
</evidence>
<dbReference type="GO" id="GO:0010608">
    <property type="term" value="P:post-transcriptional regulation of gene expression"/>
    <property type="evidence" value="ECO:0007669"/>
    <property type="project" value="TreeGrafter"/>
</dbReference>
<accession>A0AAN8F0Q6</accession>
<protein>
    <submittedName>
        <fullName evidence="9">Puf domain-containing protein 9</fullName>
    </submittedName>
</protein>
<evidence type="ECO:0000256" key="7">
    <source>
        <dbReference type="PROSITE-ProRule" id="PRU00317"/>
    </source>
</evidence>
<proteinExistence type="predicted"/>
<dbReference type="GO" id="GO:0030154">
    <property type="term" value="P:cell differentiation"/>
    <property type="evidence" value="ECO:0007669"/>
    <property type="project" value="UniProtKB-KW"/>
</dbReference>
<evidence type="ECO:0000256" key="5">
    <source>
        <dbReference type="ARBA" id="ARBA00022782"/>
    </source>
</evidence>
<comment type="subcellular location">
    <subcellularLocation>
        <location evidence="1">Cytoplasm</location>
    </subcellularLocation>
</comment>
<keyword evidence="5" id="KW-0221">Differentiation</keyword>
<evidence type="ECO:0000256" key="3">
    <source>
        <dbReference type="ARBA" id="ARBA00022490"/>
    </source>
</evidence>
<keyword evidence="3" id="KW-0963">Cytoplasm</keyword>
<feature type="domain" description="PUM-HD" evidence="8">
    <location>
        <begin position="345"/>
        <end position="689"/>
    </location>
</feature>
<dbReference type="GO" id="GO:0005634">
    <property type="term" value="C:nucleus"/>
    <property type="evidence" value="ECO:0007669"/>
    <property type="project" value="TreeGrafter"/>
</dbReference>
<reference evidence="9 10" key="1">
    <citation type="submission" date="2019-10" db="EMBL/GenBank/DDBJ databases">
        <title>Assembly and Annotation for the nematode Trichostrongylus colubriformis.</title>
        <authorList>
            <person name="Martin J."/>
        </authorList>
    </citation>
    <scope>NUCLEOTIDE SEQUENCE [LARGE SCALE GENOMIC DNA]</scope>
    <source>
        <strain evidence="9">G859</strain>
        <tissue evidence="9">Whole worm</tissue>
    </source>
</reference>
<dbReference type="SUPFAM" id="SSF48371">
    <property type="entry name" value="ARM repeat"/>
    <property type="match status" value="1"/>
</dbReference>
<evidence type="ECO:0000313" key="10">
    <source>
        <dbReference type="Proteomes" id="UP001331761"/>
    </source>
</evidence>
<keyword evidence="10" id="KW-1185">Reference proteome</keyword>
<feature type="repeat" description="Pumilio" evidence="7">
    <location>
        <begin position="473"/>
        <end position="508"/>
    </location>
</feature>
<dbReference type="GO" id="GO:0003730">
    <property type="term" value="F:mRNA 3'-UTR binding"/>
    <property type="evidence" value="ECO:0007669"/>
    <property type="project" value="TreeGrafter"/>
</dbReference>
<dbReference type="Gene3D" id="1.25.10.10">
    <property type="entry name" value="Leucine-rich Repeat Variant"/>
    <property type="match status" value="1"/>
</dbReference>